<dbReference type="FunFam" id="3.40.50.720:FF:000030">
    <property type="entry name" value="Glutamate dehydrogenase"/>
    <property type="match status" value="1"/>
</dbReference>
<keyword evidence="8" id="KW-0547">Nucleotide-binding</keyword>
<dbReference type="Gene3D" id="1.10.285.10">
    <property type="entry name" value="Glutamate Dehydrogenase, chain A, domain 3"/>
    <property type="match status" value="2"/>
</dbReference>
<comment type="similarity">
    <text evidence="1 6 10">Belongs to the Glu/Leu/Phe/Val dehydrogenases family.</text>
</comment>
<dbReference type="InterPro" id="IPR014362">
    <property type="entry name" value="Glu_DH"/>
</dbReference>
<dbReference type="InterPro" id="IPR006096">
    <property type="entry name" value="Glu/Leu/Phe/Val/Trp_DH_C"/>
</dbReference>
<dbReference type="STRING" id="1220188.A0A4S3J6V1"/>
<evidence type="ECO:0000256" key="2">
    <source>
        <dbReference type="ARBA" id="ARBA00011643"/>
    </source>
</evidence>
<keyword evidence="8" id="KW-0520">NAD</keyword>
<dbReference type="NCBIfam" id="NF006929">
    <property type="entry name" value="PRK09414.1"/>
    <property type="match status" value="1"/>
</dbReference>
<dbReference type="OrthoDB" id="6718861at2759"/>
<dbReference type="GO" id="GO:0005829">
    <property type="term" value="C:cytosol"/>
    <property type="evidence" value="ECO:0007669"/>
    <property type="project" value="TreeGrafter"/>
</dbReference>
<dbReference type="AlphaFoldDB" id="A0A4S3J6V1"/>
<dbReference type="PRINTS" id="PR00082">
    <property type="entry name" value="GLFDHDRGNASE"/>
</dbReference>
<evidence type="ECO:0000259" key="11">
    <source>
        <dbReference type="SMART" id="SM00839"/>
    </source>
</evidence>
<name>A0A4S3J6V1_9EURO</name>
<dbReference type="GO" id="GO:0006537">
    <property type="term" value="P:glutamate biosynthetic process"/>
    <property type="evidence" value="ECO:0007669"/>
    <property type="project" value="TreeGrafter"/>
</dbReference>
<dbReference type="PROSITE" id="PS00074">
    <property type="entry name" value="GLFV_DEHYDROGENASE"/>
    <property type="match status" value="1"/>
</dbReference>
<evidence type="ECO:0000256" key="8">
    <source>
        <dbReference type="PIRSR" id="PIRSR000185-2"/>
    </source>
</evidence>
<dbReference type="PANTHER" id="PTHR43571">
    <property type="entry name" value="NADP-SPECIFIC GLUTAMATE DEHYDROGENASE 1-RELATED"/>
    <property type="match status" value="1"/>
</dbReference>
<dbReference type="FunFam" id="1.10.285.10:FF:000003">
    <property type="entry name" value="Glutamate dehydrogenase"/>
    <property type="match status" value="1"/>
</dbReference>
<dbReference type="GO" id="GO:0000166">
    <property type="term" value="F:nucleotide binding"/>
    <property type="evidence" value="ECO:0007669"/>
    <property type="project" value="UniProtKB-KW"/>
</dbReference>
<dbReference type="PIRSF" id="PIRSF000185">
    <property type="entry name" value="Glu_DH"/>
    <property type="match status" value="1"/>
</dbReference>
<evidence type="ECO:0000256" key="1">
    <source>
        <dbReference type="ARBA" id="ARBA00006382"/>
    </source>
</evidence>
<dbReference type="VEuPathDB" id="FungiDB:EYZ11_009833"/>
<feature type="binding site" evidence="8">
    <location>
        <position position="102"/>
    </location>
    <ligand>
        <name>substrate</name>
    </ligand>
</feature>
<evidence type="ECO:0000256" key="4">
    <source>
        <dbReference type="ARBA" id="ARBA00023002"/>
    </source>
</evidence>
<dbReference type="InterPro" id="IPR050724">
    <property type="entry name" value="Glu_Leu_Phe_Val_DH"/>
</dbReference>
<evidence type="ECO:0000256" key="9">
    <source>
        <dbReference type="PIRSR" id="PIRSR000185-3"/>
    </source>
</evidence>
<dbReference type="Pfam" id="PF00208">
    <property type="entry name" value="ELFV_dehydrog"/>
    <property type="match status" value="1"/>
</dbReference>
<evidence type="ECO:0000313" key="15">
    <source>
        <dbReference type="Proteomes" id="UP000324241"/>
    </source>
</evidence>
<protein>
    <recommendedName>
        <fullName evidence="6">Glutamate dehydrogenase</fullName>
    </recommendedName>
</protein>
<reference evidence="13 14" key="1">
    <citation type="submission" date="2019-03" db="EMBL/GenBank/DDBJ databases">
        <title>The genome sequence of a newly discovered highly antifungal drug resistant Aspergillus species, Aspergillus tanneri NIH 1004.</title>
        <authorList>
            <person name="Mounaud S."/>
            <person name="Singh I."/>
            <person name="Joardar V."/>
            <person name="Pakala S."/>
            <person name="Pakala S."/>
            <person name="Venepally P."/>
            <person name="Hoover J."/>
            <person name="Nierman W."/>
            <person name="Chung J."/>
            <person name="Losada L."/>
        </authorList>
    </citation>
    <scope>NUCLEOTIDE SEQUENCE [LARGE SCALE GENOMIC DNA]</scope>
    <source>
        <strain evidence="13 14">NIH1004</strain>
    </source>
</reference>
<evidence type="ECO:0000256" key="6">
    <source>
        <dbReference type="PIRNR" id="PIRNR000185"/>
    </source>
</evidence>
<dbReference type="PANTHER" id="PTHR43571:SF1">
    <property type="entry name" value="NADP-SPECIFIC GLUTAMATE DEHYDROGENASE 1-RELATED"/>
    <property type="match status" value="1"/>
</dbReference>
<dbReference type="FunFam" id="1.10.285.10:FF:000001">
    <property type="entry name" value="Glutamate dehydrogenase"/>
    <property type="match status" value="1"/>
</dbReference>
<reference evidence="12 15" key="2">
    <citation type="submission" date="2019-08" db="EMBL/GenBank/DDBJ databases">
        <title>The genome sequence of a newly discovered highly antifungal drug resistant Aspergillus species, Aspergillus tanneri NIH 1004.</title>
        <authorList>
            <person name="Mounaud S."/>
            <person name="Singh I."/>
            <person name="Joardar V."/>
            <person name="Pakala S."/>
            <person name="Pakala S."/>
            <person name="Venepally P."/>
            <person name="Chung J.K."/>
            <person name="Losada L."/>
            <person name="Nierman W.C."/>
        </authorList>
    </citation>
    <scope>NUCLEOTIDE SEQUENCE [LARGE SCALE GENOMIC DNA]</scope>
    <source>
        <strain evidence="12 15">NIH1004</strain>
    </source>
</reference>
<evidence type="ECO:0000313" key="14">
    <source>
        <dbReference type="Proteomes" id="UP000308092"/>
    </source>
</evidence>
<feature type="binding site" evidence="8">
    <location>
        <position position="78"/>
    </location>
    <ligand>
        <name>substrate</name>
    </ligand>
</feature>
<dbReference type="Proteomes" id="UP000308092">
    <property type="component" value="Unassembled WGS sequence"/>
</dbReference>
<dbReference type="GeneID" id="54327771"/>
<gene>
    <name evidence="12" type="ORF">ATNIH1004_005069</name>
    <name evidence="13" type="ORF">EYZ11_009833</name>
</gene>
<feature type="binding site" evidence="8">
    <location>
        <position position="386"/>
    </location>
    <ligand>
        <name>substrate</name>
    </ligand>
</feature>
<feature type="domain" description="Glutamate/phenylalanine/leucine/valine/L-tryptophan dehydrogenase C-terminal" evidence="11">
    <location>
        <begin position="190"/>
        <end position="457"/>
    </location>
</feature>
<accession>A0A4S3J6V1</accession>
<comment type="catalytic activity">
    <reaction evidence="5">
        <text>L-glutamate + NADP(+) + H2O = 2-oxoglutarate + NH4(+) + NADPH + H(+)</text>
        <dbReference type="Rhea" id="RHEA:11612"/>
        <dbReference type="ChEBI" id="CHEBI:15377"/>
        <dbReference type="ChEBI" id="CHEBI:15378"/>
        <dbReference type="ChEBI" id="CHEBI:16810"/>
        <dbReference type="ChEBI" id="CHEBI:28938"/>
        <dbReference type="ChEBI" id="CHEBI:29985"/>
        <dbReference type="ChEBI" id="CHEBI:57783"/>
        <dbReference type="ChEBI" id="CHEBI:58349"/>
        <dbReference type="EC" id="1.4.1.4"/>
    </reaction>
</comment>
<dbReference type="SMART" id="SM00839">
    <property type="entry name" value="ELFV_dehydrog"/>
    <property type="match status" value="1"/>
</dbReference>
<evidence type="ECO:0000313" key="13">
    <source>
        <dbReference type="EMBL" id="THC90696.1"/>
    </source>
</evidence>
<comment type="caution">
    <text evidence="13">The sequence shown here is derived from an EMBL/GenBank/DDBJ whole genome shotgun (WGS) entry which is preliminary data.</text>
</comment>
<dbReference type="Gene3D" id="3.40.50.720">
    <property type="entry name" value="NAD(P)-binding Rossmann-like Domain"/>
    <property type="match status" value="1"/>
</dbReference>
<evidence type="ECO:0000313" key="12">
    <source>
        <dbReference type="EMBL" id="KAA8649174.1"/>
    </source>
</evidence>
<dbReference type="SUPFAM" id="SSF51735">
    <property type="entry name" value="NAD(P)-binding Rossmann-fold domains"/>
    <property type="match status" value="1"/>
</dbReference>
<organism evidence="13 14">
    <name type="scientific">Aspergillus tanneri</name>
    <dbReference type="NCBI Taxonomy" id="1220188"/>
    <lineage>
        <taxon>Eukaryota</taxon>
        <taxon>Fungi</taxon>
        <taxon>Dikarya</taxon>
        <taxon>Ascomycota</taxon>
        <taxon>Pezizomycotina</taxon>
        <taxon>Eurotiomycetes</taxon>
        <taxon>Eurotiomycetidae</taxon>
        <taxon>Eurotiales</taxon>
        <taxon>Aspergillaceae</taxon>
        <taxon>Aspergillus</taxon>
        <taxon>Aspergillus subgen. Circumdati</taxon>
    </lineage>
</organism>
<comment type="subunit">
    <text evidence="2">Homohexamer.</text>
</comment>
<evidence type="ECO:0000256" key="3">
    <source>
        <dbReference type="ARBA" id="ARBA00022857"/>
    </source>
</evidence>
<keyword evidence="3" id="KW-0521">NADP</keyword>
<dbReference type="InterPro" id="IPR036291">
    <property type="entry name" value="NAD(P)-bd_dom_sf"/>
</dbReference>
<feature type="binding site" evidence="8">
    <location>
        <position position="99"/>
    </location>
    <ligand>
        <name>substrate</name>
    </ligand>
</feature>
<evidence type="ECO:0000256" key="5">
    <source>
        <dbReference type="ARBA" id="ARBA00048584"/>
    </source>
</evidence>
<dbReference type="Pfam" id="PF02812">
    <property type="entry name" value="ELFV_dehydrog_N"/>
    <property type="match status" value="1"/>
</dbReference>
<keyword evidence="14" id="KW-1185">Reference proteome</keyword>
<evidence type="ECO:0000256" key="10">
    <source>
        <dbReference type="RuleBase" id="RU004417"/>
    </source>
</evidence>
<dbReference type="RefSeq" id="XP_033428535.1">
    <property type="nucleotide sequence ID" value="XM_033569729.1"/>
</dbReference>
<feature type="site" description="Important for catalysis" evidence="9">
    <location>
        <position position="154"/>
    </location>
</feature>
<dbReference type="FunFam" id="3.40.50.10860:FF:000002">
    <property type="entry name" value="Glutamate dehydrogenase"/>
    <property type="match status" value="1"/>
</dbReference>
<dbReference type="GO" id="GO:0004354">
    <property type="term" value="F:glutamate dehydrogenase (NADP+) activity"/>
    <property type="evidence" value="ECO:0007669"/>
    <property type="project" value="UniProtKB-EC"/>
</dbReference>
<keyword evidence="4 6" id="KW-0560">Oxidoreductase</keyword>
<proteinExistence type="inferred from homology"/>
<dbReference type="InterPro" id="IPR006095">
    <property type="entry name" value="Glu/Leu/Phe/Val/Trp_DH"/>
</dbReference>
<feature type="binding site" evidence="8">
    <location>
        <position position="197"/>
    </location>
    <ligand>
        <name>NAD(+)</name>
        <dbReference type="ChEBI" id="CHEBI:57540"/>
    </ligand>
</feature>
<dbReference type="InterPro" id="IPR033524">
    <property type="entry name" value="Glu/Leu/Phe/Val_DH_AS"/>
</dbReference>
<feature type="active site" description="Proton donor" evidence="7">
    <location>
        <position position="114"/>
    </location>
</feature>
<evidence type="ECO:0000256" key="7">
    <source>
        <dbReference type="PIRSR" id="PIRSR000185-1"/>
    </source>
</evidence>
<sequence>MSNLPIEPEFEQAYKELASTLENSTLFQKNPEYRKALAVVSVPERVIQFRVVWENDQGKVQVNRGYRVQFNSALGPYKGGLRFHPSVNLSILKFLGFEQIFKNALTGLNMGGGKGGSDFDPKGKSDSEIRRFCVSFMTELCKHIGADTDVPAGDIGVTGREIGYLFGQYKRIRNQWEGVLTGKGGSWGGSLIRPEATGYGVVYYVDHMIKYASGGKDSFAGKRVAISGSGNVAQYAALKVIELGGSVVSLSDSKGSLIVQQEGGSFTPEEINTIAQLKVDRKQIAEIVDTETFSGGKFRYLPGARPWVHVGAVDVALPSATQNEVSGEEAQALISAGAKFIAEGSNMGCTQAAIDIFEAHREANPGSAAMWYAPGKAANAGGVAVSGLEMAQNSARLSWTSEEVDARLKDIMDSCFKNGLETAREYATPAEGVLPSLVTGSNIAGFTKVAAAMKEHGDWW</sequence>
<dbReference type="SUPFAM" id="SSF53223">
    <property type="entry name" value="Aminoacid dehydrogenase-like, N-terminal domain"/>
    <property type="match status" value="1"/>
</dbReference>
<dbReference type="Proteomes" id="UP000324241">
    <property type="component" value="Unassembled WGS sequence"/>
</dbReference>
<feature type="binding site" evidence="8">
    <location>
        <position position="231"/>
    </location>
    <ligand>
        <name>NAD(+)</name>
        <dbReference type="ChEBI" id="CHEBI:57540"/>
    </ligand>
</feature>
<dbReference type="InterPro" id="IPR046346">
    <property type="entry name" value="Aminoacid_DH-like_N_sf"/>
</dbReference>
<feature type="binding site" evidence="8">
    <location>
        <position position="153"/>
    </location>
    <ligand>
        <name>substrate</name>
    </ligand>
</feature>
<dbReference type="InterPro" id="IPR006097">
    <property type="entry name" value="Glu/Leu/Phe/Val/Trp_DH_dimer"/>
</dbReference>
<dbReference type="Gene3D" id="3.40.50.10860">
    <property type="entry name" value="Leucine Dehydrogenase, chain A, domain 1"/>
    <property type="match status" value="1"/>
</dbReference>
<dbReference type="EMBL" id="SOSA01000491">
    <property type="protein sequence ID" value="THC90696.1"/>
    <property type="molecule type" value="Genomic_DNA"/>
</dbReference>
<dbReference type="EMBL" id="QUQM01000003">
    <property type="protein sequence ID" value="KAA8649174.1"/>
    <property type="molecule type" value="Genomic_DNA"/>
</dbReference>